<dbReference type="Gene3D" id="1.25.40.10">
    <property type="entry name" value="Tetratricopeptide repeat domain"/>
    <property type="match status" value="1"/>
</dbReference>
<sequence>MGRAIKFCALLESGDLVYAHQLFDKMPQPDASDSVLPNNFTFPSLVRACRIDNWILEGKQIHAHVVKFGFLNDGFSHNNLLYMFTMSETMDEIKFIGNNHPDDVKWLCSLSESELDMLISLKKLALQRAQAVGHESLAQKFDLKMLRALGNFIITQLSMDVLNKENWSLQIGTPDSSPYLHAFAGFILMQHIKGEVNELQLTGLTGLADLVNGCNLLKLDLENRVETGEQANTGEQSDTGSQANAKTGGQAKARSGKVGPKLKRRKKSDMRSL</sequence>
<protein>
    <recommendedName>
        <fullName evidence="4">Pentatricopeptide repeat-containing protein</fullName>
    </recommendedName>
</protein>
<reference evidence="2" key="2">
    <citation type="submission" date="2021-03" db="UniProtKB">
        <authorList>
            <consortium name="EnsemblPlants"/>
        </authorList>
    </citation>
    <scope>IDENTIFICATION</scope>
</reference>
<organism evidence="2 3">
    <name type="scientific">Chenopodium quinoa</name>
    <name type="common">Quinoa</name>
    <dbReference type="NCBI Taxonomy" id="63459"/>
    <lineage>
        <taxon>Eukaryota</taxon>
        <taxon>Viridiplantae</taxon>
        <taxon>Streptophyta</taxon>
        <taxon>Embryophyta</taxon>
        <taxon>Tracheophyta</taxon>
        <taxon>Spermatophyta</taxon>
        <taxon>Magnoliopsida</taxon>
        <taxon>eudicotyledons</taxon>
        <taxon>Gunneridae</taxon>
        <taxon>Pentapetalae</taxon>
        <taxon>Caryophyllales</taxon>
        <taxon>Chenopodiaceae</taxon>
        <taxon>Chenopodioideae</taxon>
        <taxon>Atripliceae</taxon>
        <taxon>Chenopodium</taxon>
    </lineage>
</organism>
<evidence type="ECO:0000313" key="2">
    <source>
        <dbReference type="EnsemblPlants" id="AUR62017567-RA:cds"/>
    </source>
</evidence>
<keyword evidence="3" id="KW-1185">Reference proteome</keyword>
<evidence type="ECO:0000313" key="3">
    <source>
        <dbReference type="Proteomes" id="UP000596660"/>
    </source>
</evidence>
<proteinExistence type="predicted"/>
<name>A0A803LRI8_CHEQI</name>
<dbReference type="PANTHER" id="PTHR48237">
    <property type="entry name" value="GAMMA-TUBULIN COMPLEX COMPONENT"/>
    <property type="match status" value="1"/>
</dbReference>
<dbReference type="EnsemblPlants" id="AUR62017567-RA">
    <property type="protein sequence ID" value="AUR62017567-RA:cds"/>
    <property type="gene ID" value="AUR62017567"/>
</dbReference>
<reference evidence="2" key="1">
    <citation type="journal article" date="2017" name="Nature">
        <title>The genome of Chenopodium quinoa.</title>
        <authorList>
            <person name="Jarvis D.E."/>
            <person name="Ho Y.S."/>
            <person name="Lightfoot D.J."/>
            <person name="Schmoeckel S.M."/>
            <person name="Li B."/>
            <person name="Borm T.J.A."/>
            <person name="Ohyanagi H."/>
            <person name="Mineta K."/>
            <person name="Michell C.T."/>
            <person name="Saber N."/>
            <person name="Kharbatia N.M."/>
            <person name="Rupper R.R."/>
            <person name="Sharp A.R."/>
            <person name="Dally N."/>
            <person name="Boughton B.A."/>
            <person name="Woo Y.H."/>
            <person name="Gao G."/>
            <person name="Schijlen E.G.W.M."/>
            <person name="Guo X."/>
            <person name="Momin A.A."/>
            <person name="Negrao S."/>
            <person name="Al-Babili S."/>
            <person name="Gehring C."/>
            <person name="Roessner U."/>
            <person name="Jung C."/>
            <person name="Murphy K."/>
            <person name="Arold S.T."/>
            <person name="Gojobori T."/>
            <person name="van der Linden C.G."/>
            <person name="van Loo E.N."/>
            <person name="Jellen E.N."/>
            <person name="Maughan P.J."/>
            <person name="Tester M."/>
        </authorList>
    </citation>
    <scope>NUCLEOTIDE SEQUENCE [LARGE SCALE GENOMIC DNA]</scope>
    <source>
        <strain evidence="2">cv. PI 614886</strain>
    </source>
</reference>
<feature type="region of interest" description="Disordered" evidence="1">
    <location>
        <begin position="228"/>
        <end position="273"/>
    </location>
</feature>
<feature type="compositionally biased region" description="Polar residues" evidence="1">
    <location>
        <begin position="229"/>
        <end position="247"/>
    </location>
</feature>
<dbReference type="Gramene" id="AUR62017567-RA">
    <property type="protein sequence ID" value="AUR62017567-RA:cds"/>
    <property type="gene ID" value="AUR62017567"/>
</dbReference>
<feature type="compositionally biased region" description="Basic residues" evidence="1">
    <location>
        <begin position="260"/>
        <end position="273"/>
    </location>
</feature>
<evidence type="ECO:0000256" key="1">
    <source>
        <dbReference type="SAM" id="MobiDB-lite"/>
    </source>
</evidence>
<dbReference type="Proteomes" id="UP000596660">
    <property type="component" value="Unplaced"/>
</dbReference>
<dbReference type="PANTHER" id="PTHR48237:SF1">
    <property type="entry name" value="SPC97_SPC98 FAMILY OF SPINDLE POLE BODY (SBP) COMPONENT"/>
    <property type="match status" value="1"/>
</dbReference>
<dbReference type="AlphaFoldDB" id="A0A803LRI8"/>
<accession>A0A803LRI8</accession>
<evidence type="ECO:0008006" key="4">
    <source>
        <dbReference type="Google" id="ProtNLM"/>
    </source>
</evidence>
<dbReference type="InterPro" id="IPR011990">
    <property type="entry name" value="TPR-like_helical_dom_sf"/>
</dbReference>